<evidence type="ECO:0000313" key="2">
    <source>
        <dbReference type="Proteomes" id="UP000823775"/>
    </source>
</evidence>
<dbReference type="PANTHER" id="PTHR37079">
    <property type="entry name" value="SERINE/THREONINE-PROTEIN KINASE ATM"/>
    <property type="match status" value="1"/>
</dbReference>
<sequence length="92" mass="10558">MSCFELMEKERDPRVLELIIHGLCQHPHWSSSRKFLNLITSLNDFLDIQANLKAVFMVCAIAAINPCLRRLVIAALDNLSKELKYTSRSKEV</sequence>
<name>A0ABS8S9D3_DATST</name>
<evidence type="ECO:0000313" key="1">
    <source>
        <dbReference type="EMBL" id="MCD7455450.1"/>
    </source>
</evidence>
<dbReference type="PANTHER" id="PTHR37079:SF4">
    <property type="entry name" value="SERINE_THREONINE-PROTEIN KINASE ATM"/>
    <property type="match status" value="1"/>
</dbReference>
<dbReference type="EMBL" id="JACEIK010000344">
    <property type="protein sequence ID" value="MCD7455450.1"/>
    <property type="molecule type" value="Genomic_DNA"/>
</dbReference>
<keyword evidence="2" id="KW-1185">Reference proteome</keyword>
<protein>
    <submittedName>
        <fullName evidence="1">Uncharacterized protein</fullName>
    </submittedName>
</protein>
<comment type="caution">
    <text evidence="1">The sequence shown here is derived from an EMBL/GenBank/DDBJ whole genome shotgun (WGS) entry which is preliminary data.</text>
</comment>
<accession>A0ABS8S9D3</accession>
<proteinExistence type="predicted"/>
<dbReference type="Proteomes" id="UP000823775">
    <property type="component" value="Unassembled WGS sequence"/>
</dbReference>
<dbReference type="InterPro" id="IPR038980">
    <property type="entry name" value="ATM_plant"/>
</dbReference>
<gene>
    <name evidence="1" type="ORF">HAX54_028137</name>
</gene>
<reference evidence="1 2" key="1">
    <citation type="journal article" date="2021" name="BMC Genomics">
        <title>Datura genome reveals duplications of psychoactive alkaloid biosynthetic genes and high mutation rate following tissue culture.</title>
        <authorList>
            <person name="Rajewski A."/>
            <person name="Carter-House D."/>
            <person name="Stajich J."/>
            <person name="Litt A."/>
        </authorList>
    </citation>
    <scope>NUCLEOTIDE SEQUENCE [LARGE SCALE GENOMIC DNA]</scope>
    <source>
        <strain evidence="1">AR-01</strain>
    </source>
</reference>
<organism evidence="1 2">
    <name type="scientific">Datura stramonium</name>
    <name type="common">Jimsonweed</name>
    <name type="synonym">Common thornapple</name>
    <dbReference type="NCBI Taxonomy" id="4076"/>
    <lineage>
        <taxon>Eukaryota</taxon>
        <taxon>Viridiplantae</taxon>
        <taxon>Streptophyta</taxon>
        <taxon>Embryophyta</taxon>
        <taxon>Tracheophyta</taxon>
        <taxon>Spermatophyta</taxon>
        <taxon>Magnoliopsida</taxon>
        <taxon>eudicotyledons</taxon>
        <taxon>Gunneridae</taxon>
        <taxon>Pentapetalae</taxon>
        <taxon>asterids</taxon>
        <taxon>lamiids</taxon>
        <taxon>Solanales</taxon>
        <taxon>Solanaceae</taxon>
        <taxon>Solanoideae</taxon>
        <taxon>Datureae</taxon>
        <taxon>Datura</taxon>
    </lineage>
</organism>